<sequence length="170" mass="18797">MKTKKSIWPYILVNILVSAATTLLVLWLWDRAHQIQPPPQAVQPAAAQTSAPAAPTLAPTPALPPLNQPVIQIKNVFGEGDLNSEVVVLSRLGEGELWLTGWKLQNESGDSFIFPDLQLHKDAEIQVYSRAGVNSALALYWNRSEPAWKTGDLVTMIDYQGNIRASYRIP</sequence>
<dbReference type="Proteomes" id="UP000050417">
    <property type="component" value="Unassembled WGS sequence"/>
</dbReference>
<dbReference type="RefSeq" id="WP_075061545.1">
    <property type="nucleotide sequence ID" value="NZ_LGCL01000015.1"/>
</dbReference>
<dbReference type="InterPro" id="IPR036415">
    <property type="entry name" value="Lamin_tail_dom_sf"/>
</dbReference>
<name>A0A0P6XQB6_9CHLR</name>
<dbReference type="SUPFAM" id="SSF74853">
    <property type="entry name" value="Lamin A/C globular tail domain"/>
    <property type="match status" value="1"/>
</dbReference>
<keyword evidence="1" id="KW-0472">Membrane</keyword>
<dbReference type="OrthoDB" id="166495at2"/>
<evidence type="ECO:0000259" key="2">
    <source>
        <dbReference type="Pfam" id="PF00932"/>
    </source>
</evidence>
<feature type="domain" description="LTD" evidence="2">
    <location>
        <begin position="68"/>
        <end position="167"/>
    </location>
</feature>
<proteinExistence type="predicted"/>
<dbReference type="Pfam" id="PF00932">
    <property type="entry name" value="LTD"/>
    <property type="match status" value="1"/>
</dbReference>
<keyword evidence="1" id="KW-0812">Transmembrane</keyword>
<organism evidence="3 4">
    <name type="scientific">Ornatilinea apprima</name>
    <dbReference type="NCBI Taxonomy" id="1134406"/>
    <lineage>
        <taxon>Bacteria</taxon>
        <taxon>Bacillati</taxon>
        <taxon>Chloroflexota</taxon>
        <taxon>Anaerolineae</taxon>
        <taxon>Anaerolineales</taxon>
        <taxon>Anaerolineaceae</taxon>
        <taxon>Ornatilinea</taxon>
    </lineage>
</organism>
<keyword evidence="4" id="KW-1185">Reference proteome</keyword>
<dbReference type="STRING" id="1134406.ADN00_03335"/>
<protein>
    <recommendedName>
        <fullName evidence="2">LTD domain-containing protein</fullName>
    </recommendedName>
</protein>
<dbReference type="InterPro" id="IPR001322">
    <property type="entry name" value="Lamin_tail_dom"/>
</dbReference>
<evidence type="ECO:0000256" key="1">
    <source>
        <dbReference type="SAM" id="Phobius"/>
    </source>
</evidence>
<dbReference type="AlphaFoldDB" id="A0A0P6XQB6"/>
<comment type="caution">
    <text evidence="3">The sequence shown here is derived from an EMBL/GenBank/DDBJ whole genome shotgun (WGS) entry which is preliminary data.</text>
</comment>
<accession>A0A0P6XQB6</accession>
<feature type="transmembrane region" description="Helical" evidence="1">
    <location>
        <begin position="7"/>
        <end position="29"/>
    </location>
</feature>
<reference evidence="3 4" key="1">
    <citation type="submission" date="2015-07" db="EMBL/GenBank/DDBJ databases">
        <title>Genome sequence of Ornatilinea apprima DSM 23815.</title>
        <authorList>
            <person name="Hemp J."/>
            <person name="Ward L.M."/>
            <person name="Pace L.A."/>
            <person name="Fischer W.W."/>
        </authorList>
    </citation>
    <scope>NUCLEOTIDE SEQUENCE [LARGE SCALE GENOMIC DNA]</scope>
    <source>
        <strain evidence="3 4">P3M-1</strain>
    </source>
</reference>
<keyword evidence="1" id="KW-1133">Transmembrane helix</keyword>
<gene>
    <name evidence="3" type="ORF">ADN00_03335</name>
</gene>
<dbReference type="EMBL" id="LGCL01000015">
    <property type="protein sequence ID" value="KPL78945.1"/>
    <property type="molecule type" value="Genomic_DNA"/>
</dbReference>
<evidence type="ECO:0000313" key="3">
    <source>
        <dbReference type="EMBL" id="KPL78945.1"/>
    </source>
</evidence>
<evidence type="ECO:0000313" key="4">
    <source>
        <dbReference type="Proteomes" id="UP000050417"/>
    </source>
</evidence>
<dbReference type="Gene3D" id="2.60.40.1260">
    <property type="entry name" value="Lamin Tail domain"/>
    <property type="match status" value="1"/>
</dbReference>